<dbReference type="EMBL" id="PKFO01000005">
    <property type="protein sequence ID" value="PVH21770.1"/>
    <property type="molecule type" value="Genomic_DNA"/>
</dbReference>
<gene>
    <name evidence="5" type="ORF">CXQ85_000761</name>
</gene>
<dbReference type="GO" id="GO:0044183">
    <property type="term" value="F:protein folding chaperone"/>
    <property type="evidence" value="ECO:0007669"/>
    <property type="project" value="InterPro"/>
</dbReference>
<dbReference type="Pfam" id="PF03669">
    <property type="entry name" value="ASTER"/>
    <property type="match status" value="1"/>
</dbReference>
<dbReference type="RefSeq" id="XP_025342710.1">
    <property type="nucleotide sequence ID" value="XM_025484495.1"/>
</dbReference>
<reference evidence="5 6" key="1">
    <citation type="submission" date="2017-12" db="EMBL/GenBank/DDBJ databases">
        <title>Genome Sequence of a Multidrug-Resistant Candida haemulonii Isolate from a Patient with Chronic Leg Ulcers in Israel.</title>
        <authorList>
            <person name="Chow N.A."/>
            <person name="Gade L."/>
            <person name="Batra D."/>
            <person name="Rowe L.A."/>
            <person name="Ben-Ami R."/>
            <person name="Loparev V.N."/>
            <person name="Litvintseva A.P."/>
        </authorList>
    </citation>
    <scope>NUCLEOTIDE SEQUENCE [LARGE SCALE GENOMIC DNA]</scope>
    <source>
        <strain evidence="5 6">B11899</strain>
    </source>
</reference>
<comment type="subcellular location">
    <subcellularLocation>
        <location evidence="1">Membrane</location>
    </subcellularLocation>
</comment>
<dbReference type="AlphaFoldDB" id="A0A2V1AUK3"/>
<evidence type="ECO:0000256" key="1">
    <source>
        <dbReference type="ARBA" id="ARBA00004370"/>
    </source>
</evidence>
<evidence type="ECO:0000256" key="4">
    <source>
        <dbReference type="ARBA" id="ARBA00023136"/>
    </source>
</evidence>
<protein>
    <submittedName>
        <fullName evidence="5">Uncharacterized protein</fullName>
    </submittedName>
</protein>
<dbReference type="OrthoDB" id="284718at2759"/>
<dbReference type="PANTHER" id="PTHR28038:SF1">
    <property type="entry name" value="ADL329WP"/>
    <property type="match status" value="1"/>
</dbReference>
<sequence length="122" mass="13411">MSRKREDLVVPYHHVPAKARNDAGSMISQTLPMAAMFMRNKLMSWCAVFLALQAYLTEPINKPEDDAQAGSQPPLLRFVFALVSLSTCYLDLFFPSTNPAIKKSALSKATETVSSIVSEATS</sequence>
<evidence type="ECO:0000313" key="6">
    <source>
        <dbReference type="Proteomes" id="UP000244309"/>
    </source>
</evidence>
<proteinExistence type="predicted"/>
<dbReference type="PANTHER" id="PTHR28038">
    <property type="entry name" value="ADL329WP"/>
    <property type="match status" value="1"/>
</dbReference>
<keyword evidence="2" id="KW-0812">Transmembrane</keyword>
<keyword evidence="6" id="KW-1185">Reference proteome</keyword>
<dbReference type="STRING" id="45357.A0A2V1AUK3"/>
<dbReference type="GeneID" id="37006093"/>
<name>A0A2V1AUK3_9ASCO</name>
<keyword evidence="4" id="KW-0472">Membrane</keyword>
<comment type="caution">
    <text evidence="5">The sequence shown here is derived from an EMBL/GenBank/DDBJ whole genome shotgun (WGS) entry which is preliminary data.</text>
</comment>
<keyword evidence="3" id="KW-1133">Transmembrane helix</keyword>
<dbReference type="InterPro" id="IPR005351">
    <property type="entry name" value="ASTER"/>
</dbReference>
<dbReference type="GO" id="GO:0005789">
    <property type="term" value="C:endoplasmic reticulum membrane"/>
    <property type="evidence" value="ECO:0007669"/>
    <property type="project" value="InterPro"/>
</dbReference>
<organism evidence="5 6">
    <name type="scientific">Candidozyma haemuli</name>
    <dbReference type="NCBI Taxonomy" id="45357"/>
    <lineage>
        <taxon>Eukaryota</taxon>
        <taxon>Fungi</taxon>
        <taxon>Dikarya</taxon>
        <taxon>Ascomycota</taxon>
        <taxon>Saccharomycotina</taxon>
        <taxon>Pichiomycetes</taxon>
        <taxon>Metschnikowiaceae</taxon>
        <taxon>Candidozyma</taxon>
    </lineage>
</organism>
<evidence type="ECO:0000256" key="3">
    <source>
        <dbReference type="ARBA" id="ARBA00022989"/>
    </source>
</evidence>
<evidence type="ECO:0000256" key="2">
    <source>
        <dbReference type="ARBA" id="ARBA00022692"/>
    </source>
</evidence>
<dbReference type="VEuPathDB" id="FungiDB:CXQ85_000761"/>
<dbReference type="GO" id="GO:0045048">
    <property type="term" value="P:protein insertion into ER membrane"/>
    <property type="evidence" value="ECO:0007669"/>
    <property type="project" value="InterPro"/>
</dbReference>
<accession>A0A2V1AUK3</accession>
<dbReference type="Proteomes" id="UP000244309">
    <property type="component" value="Unassembled WGS sequence"/>
</dbReference>
<evidence type="ECO:0000313" key="5">
    <source>
        <dbReference type="EMBL" id="PVH21770.1"/>
    </source>
</evidence>